<dbReference type="PANTHER" id="PTHR43280:SF28">
    <property type="entry name" value="HTH-TYPE TRANSCRIPTIONAL ACTIVATOR RHAS"/>
    <property type="match status" value="1"/>
</dbReference>
<dbReference type="Pfam" id="PF12833">
    <property type="entry name" value="HTH_18"/>
    <property type="match status" value="1"/>
</dbReference>
<keyword evidence="6" id="KW-1185">Reference proteome</keyword>
<evidence type="ECO:0000256" key="3">
    <source>
        <dbReference type="ARBA" id="ARBA00023163"/>
    </source>
</evidence>
<dbReference type="Pfam" id="PF02311">
    <property type="entry name" value="AraC_binding"/>
    <property type="match status" value="1"/>
</dbReference>
<dbReference type="InterPro" id="IPR020449">
    <property type="entry name" value="Tscrpt_reg_AraC-type_HTH"/>
</dbReference>
<evidence type="ECO:0000256" key="2">
    <source>
        <dbReference type="ARBA" id="ARBA00023125"/>
    </source>
</evidence>
<dbReference type="InterPro" id="IPR009057">
    <property type="entry name" value="Homeodomain-like_sf"/>
</dbReference>
<organism evidence="5 6">
    <name type="scientific">Gracilibacillus xinjiangensis</name>
    <dbReference type="NCBI Taxonomy" id="1193282"/>
    <lineage>
        <taxon>Bacteria</taxon>
        <taxon>Bacillati</taxon>
        <taxon>Bacillota</taxon>
        <taxon>Bacilli</taxon>
        <taxon>Bacillales</taxon>
        <taxon>Bacillaceae</taxon>
        <taxon>Gracilibacillus</taxon>
    </lineage>
</organism>
<dbReference type="RefSeq" id="WP_390251186.1">
    <property type="nucleotide sequence ID" value="NZ_JBHSDT010000004.1"/>
</dbReference>
<gene>
    <name evidence="5" type="ORF">ACFOY7_08085</name>
</gene>
<dbReference type="InterPro" id="IPR014710">
    <property type="entry name" value="RmlC-like_jellyroll"/>
</dbReference>
<name>A0ABV8WT33_9BACI</name>
<dbReference type="PROSITE" id="PS01124">
    <property type="entry name" value="HTH_ARAC_FAMILY_2"/>
    <property type="match status" value="1"/>
</dbReference>
<evidence type="ECO:0000256" key="1">
    <source>
        <dbReference type="ARBA" id="ARBA00023015"/>
    </source>
</evidence>
<proteinExistence type="predicted"/>
<sequence length="290" mass="35061">MQNEMVPIPVFKIQHKQDKKSVRDFHSHDGYEIVWIKNGEAKFIFPEKVYHLKKDHVLFFKSTEFHKVSLPENTKYDRVVIMFTDDFFSVEQPVFTKFKQMLDDLPSHHGLLHLFIWRKSPFEHIVDQLLLEDGDRHVWGQKDAMELYLTELLLYLSREMHSSFNQELTYNHSMNKTQDVVLQERILKEINNIWDTNWQLEDLADRLHFNKYYLCHFFKKEFGMTIHQYILQRRIFEAQRMLIDTNISINDMASQVGFSTASNFIRCFKKYVHMTPKQFRDHRNTDMANM</sequence>
<dbReference type="SUPFAM" id="SSF51215">
    <property type="entry name" value="Regulatory protein AraC"/>
    <property type="match status" value="1"/>
</dbReference>
<dbReference type="InterPro" id="IPR003313">
    <property type="entry name" value="AraC-bd"/>
</dbReference>
<dbReference type="PRINTS" id="PR00032">
    <property type="entry name" value="HTHARAC"/>
</dbReference>
<dbReference type="InterPro" id="IPR037923">
    <property type="entry name" value="HTH-like"/>
</dbReference>
<evidence type="ECO:0000313" key="5">
    <source>
        <dbReference type="EMBL" id="MFC4403032.1"/>
    </source>
</evidence>
<keyword evidence="3" id="KW-0804">Transcription</keyword>
<keyword evidence="2" id="KW-0238">DNA-binding</keyword>
<dbReference type="PANTHER" id="PTHR43280">
    <property type="entry name" value="ARAC-FAMILY TRANSCRIPTIONAL REGULATOR"/>
    <property type="match status" value="1"/>
</dbReference>
<evidence type="ECO:0000259" key="4">
    <source>
        <dbReference type="PROSITE" id="PS01124"/>
    </source>
</evidence>
<protein>
    <submittedName>
        <fullName evidence="5">Helix-turn-helix domain-containing protein</fullName>
    </submittedName>
</protein>
<dbReference type="EMBL" id="JBHSDT010000004">
    <property type="protein sequence ID" value="MFC4403032.1"/>
    <property type="molecule type" value="Genomic_DNA"/>
</dbReference>
<reference evidence="6" key="1">
    <citation type="journal article" date="2019" name="Int. J. Syst. Evol. Microbiol.">
        <title>The Global Catalogue of Microorganisms (GCM) 10K type strain sequencing project: providing services to taxonomists for standard genome sequencing and annotation.</title>
        <authorList>
            <consortium name="The Broad Institute Genomics Platform"/>
            <consortium name="The Broad Institute Genome Sequencing Center for Infectious Disease"/>
            <person name="Wu L."/>
            <person name="Ma J."/>
        </authorList>
    </citation>
    <scope>NUCLEOTIDE SEQUENCE [LARGE SCALE GENOMIC DNA]</scope>
    <source>
        <strain evidence="6">CCUG 37865</strain>
    </source>
</reference>
<keyword evidence="1" id="KW-0805">Transcription regulation</keyword>
<dbReference type="Proteomes" id="UP001595882">
    <property type="component" value="Unassembled WGS sequence"/>
</dbReference>
<comment type="caution">
    <text evidence="5">The sequence shown here is derived from an EMBL/GenBank/DDBJ whole genome shotgun (WGS) entry which is preliminary data.</text>
</comment>
<dbReference type="Gene3D" id="2.60.120.10">
    <property type="entry name" value="Jelly Rolls"/>
    <property type="match status" value="1"/>
</dbReference>
<dbReference type="Gene3D" id="1.10.10.60">
    <property type="entry name" value="Homeodomain-like"/>
    <property type="match status" value="2"/>
</dbReference>
<dbReference type="SMART" id="SM00342">
    <property type="entry name" value="HTH_ARAC"/>
    <property type="match status" value="1"/>
</dbReference>
<accession>A0ABV8WT33</accession>
<dbReference type="SUPFAM" id="SSF46689">
    <property type="entry name" value="Homeodomain-like"/>
    <property type="match status" value="2"/>
</dbReference>
<dbReference type="InterPro" id="IPR018060">
    <property type="entry name" value="HTH_AraC"/>
</dbReference>
<evidence type="ECO:0000313" key="6">
    <source>
        <dbReference type="Proteomes" id="UP001595882"/>
    </source>
</evidence>
<feature type="domain" description="HTH araC/xylS-type" evidence="4">
    <location>
        <begin position="184"/>
        <end position="282"/>
    </location>
</feature>